<proteinExistence type="predicted"/>
<dbReference type="RefSeq" id="WP_381825167.1">
    <property type="nucleotide sequence ID" value="NZ_JBHTCF010000001.1"/>
</dbReference>
<keyword evidence="1" id="KW-0472">Membrane</keyword>
<comment type="caution">
    <text evidence="2">The sequence shown here is derived from an EMBL/GenBank/DDBJ whole genome shotgun (WGS) entry which is preliminary data.</text>
</comment>
<evidence type="ECO:0000256" key="1">
    <source>
        <dbReference type="SAM" id="Phobius"/>
    </source>
</evidence>
<accession>A0ABW2JAZ1</accession>
<dbReference type="EMBL" id="JBHTCF010000001">
    <property type="protein sequence ID" value="MFC7302692.1"/>
    <property type="molecule type" value="Genomic_DNA"/>
</dbReference>
<keyword evidence="1" id="KW-1133">Transmembrane helix</keyword>
<keyword evidence="1" id="KW-0812">Transmembrane</keyword>
<sequence>MQEFLILAAVLAVVLVQQFRPQKVATDRRHGWLLPAALVLVSLRGPGLVDGEQAALSAVLLAAVLAAGIGTGVLWAWTSRTWTDSEGVIRVQGGVRSAVVWAGGLAAQLALYGVALPTGVQQSGAAAVPALAAVLLARTAVLTWRTQGTVSVKGAVGELLKAHGVRHGVSAK</sequence>
<gene>
    <name evidence="2" type="ORF">ACFQVC_00495</name>
</gene>
<evidence type="ECO:0000313" key="3">
    <source>
        <dbReference type="Proteomes" id="UP001596523"/>
    </source>
</evidence>
<feature type="transmembrane region" description="Helical" evidence="1">
    <location>
        <begin position="54"/>
        <end position="77"/>
    </location>
</feature>
<feature type="transmembrane region" description="Helical" evidence="1">
    <location>
        <begin position="98"/>
        <end position="120"/>
    </location>
</feature>
<reference evidence="3" key="1">
    <citation type="journal article" date="2019" name="Int. J. Syst. Evol. Microbiol.">
        <title>The Global Catalogue of Microorganisms (GCM) 10K type strain sequencing project: providing services to taxonomists for standard genome sequencing and annotation.</title>
        <authorList>
            <consortium name="The Broad Institute Genomics Platform"/>
            <consortium name="The Broad Institute Genome Sequencing Center for Infectious Disease"/>
            <person name="Wu L."/>
            <person name="Ma J."/>
        </authorList>
    </citation>
    <scope>NUCLEOTIDE SEQUENCE [LARGE SCALE GENOMIC DNA]</scope>
    <source>
        <strain evidence="3">SYNS20</strain>
    </source>
</reference>
<name>A0ABW2JAZ1_9ACTN</name>
<protein>
    <submittedName>
        <fullName evidence="2">DUF1453 domain-containing protein</fullName>
    </submittedName>
</protein>
<organism evidence="2 3">
    <name type="scientific">Streptomyces monticola</name>
    <dbReference type="NCBI Taxonomy" id="2666263"/>
    <lineage>
        <taxon>Bacteria</taxon>
        <taxon>Bacillati</taxon>
        <taxon>Actinomycetota</taxon>
        <taxon>Actinomycetes</taxon>
        <taxon>Kitasatosporales</taxon>
        <taxon>Streptomycetaceae</taxon>
        <taxon>Streptomyces</taxon>
    </lineage>
</organism>
<feature type="transmembrane region" description="Helical" evidence="1">
    <location>
        <begin position="126"/>
        <end position="144"/>
    </location>
</feature>
<evidence type="ECO:0000313" key="2">
    <source>
        <dbReference type="EMBL" id="MFC7302692.1"/>
    </source>
</evidence>
<dbReference type="Proteomes" id="UP001596523">
    <property type="component" value="Unassembled WGS sequence"/>
</dbReference>
<keyword evidence="3" id="KW-1185">Reference proteome</keyword>